<evidence type="ECO:0000313" key="1">
    <source>
        <dbReference type="EMBL" id="KAH3833027.1"/>
    </source>
</evidence>
<accession>A0A9D4QJU6</accession>
<dbReference type="EMBL" id="JAIWYP010000004">
    <property type="protein sequence ID" value="KAH3833027.1"/>
    <property type="molecule type" value="Genomic_DNA"/>
</dbReference>
<dbReference type="AlphaFoldDB" id="A0A9D4QJU6"/>
<evidence type="ECO:0000313" key="2">
    <source>
        <dbReference type="Proteomes" id="UP000828390"/>
    </source>
</evidence>
<reference evidence="1" key="1">
    <citation type="journal article" date="2019" name="bioRxiv">
        <title>The Genome of the Zebra Mussel, Dreissena polymorpha: A Resource for Invasive Species Research.</title>
        <authorList>
            <person name="McCartney M.A."/>
            <person name="Auch B."/>
            <person name="Kono T."/>
            <person name="Mallez S."/>
            <person name="Zhang Y."/>
            <person name="Obille A."/>
            <person name="Becker A."/>
            <person name="Abrahante J.E."/>
            <person name="Garbe J."/>
            <person name="Badalamenti J.P."/>
            <person name="Herman A."/>
            <person name="Mangelson H."/>
            <person name="Liachko I."/>
            <person name="Sullivan S."/>
            <person name="Sone E.D."/>
            <person name="Koren S."/>
            <person name="Silverstein K.A.T."/>
            <person name="Beckman K.B."/>
            <person name="Gohl D.M."/>
        </authorList>
    </citation>
    <scope>NUCLEOTIDE SEQUENCE</scope>
    <source>
        <strain evidence="1">Duluth1</strain>
        <tissue evidence="1">Whole animal</tissue>
    </source>
</reference>
<gene>
    <name evidence="1" type="ORF">DPMN_106329</name>
</gene>
<organism evidence="1 2">
    <name type="scientific">Dreissena polymorpha</name>
    <name type="common">Zebra mussel</name>
    <name type="synonym">Mytilus polymorpha</name>
    <dbReference type="NCBI Taxonomy" id="45954"/>
    <lineage>
        <taxon>Eukaryota</taxon>
        <taxon>Metazoa</taxon>
        <taxon>Spiralia</taxon>
        <taxon>Lophotrochozoa</taxon>
        <taxon>Mollusca</taxon>
        <taxon>Bivalvia</taxon>
        <taxon>Autobranchia</taxon>
        <taxon>Heteroconchia</taxon>
        <taxon>Euheterodonta</taxon>
        <taxon>Imparidentia</taxon>
        <taxon>Neoheterodontei</taxon>
        <taxon>Myida</taxon>
        <taxon>Dreissenoidea</taxon>
        <taxon>Dreissenidae</taxon>
        <taxon>Dreissena</taxon>
    </lineage>
</organism>
<proteinExistence type="predicted"/>
<protein>
    <submittedName>
        <fullName evidence="1">Uncharacterized protein</fullName>
    </submittedName>
</protein>
<keyword evidence="2" id="KW-1185">Reference proteome</keyword>
<name>A0A9D4QJU6_DREPO</name>
<reference evidence="1" key="2">
    <citation type="submission" date="2020-11" db="EMBL/GenBank/DDBJ databases">
        <authorList>
            <person name="McCartney M.A."/>
            <person name="Auch B."/>
            <person name="Kono T."/>
            <person name="Mallez S."/>
            <person name="Becker A."/>
            <person name="Gohl D.M."/>
            <person name="Silverstein K.A.T."/>
            <person name="Koren S."/>
            <person name="Bechman K.B."/>
            <person name="Herman A."/>
            <person name="Abrahante J.E."/>
            <person name="Garbe J."/>
        </authorList>
    </citation>
    <scope>NUCLEOTIDE SEQUENCE</scope>
    <source>
        <strain evidence="1">Duluth1</strain>
        <tissue evidence="1">Whole animal</tissue>
    </source>
</reference>
<dbReference type="Proteomes" id="UP000828390">
    <property type="component" value="Unassembled WGS sequence"/>
</dbReference>
<sequence length="69" mass="7868">MLLVALYPYKVTRLYTIPNYVMKDTATKIGPLLTLVFAASIQQGRAPSNWKLVHVTEVFKKGDRRNPAY</sequence>
<comment type="caution">
    <text evidence="1">The sequence shown here is derived from an EMBL/GenBank/DDBJ whole genome shotgun (WGS) entry which is preliminary data.</text>
</comment>